<dbReference type="KEGG" id="ptan:CRYO30217_01419"/>
<dbReference type="AlphaFoldDB" id="A0A916JMP4"/>
<name>A0A916JMP4_9FLAO</name>
<evidence type="ECO:0000313" key="1">
    <source>
        <dbReference type="EMBL" id="CAG5080689.1"/>
    </source>
</evidence>
<sequence>MKKFLFALGVVSLVFSSCTSGDSHEIVLNLEEGETYSYYVVGVVDIQQELNGMKMNQYVKASSLINYTVKETSGDDILMEVKYEKVKMYMDMGVGQEIEIDSENPDPSNPASMSLEKMKDHSFSIRISKYGEIIEFIGLDDLTDKVIESMEFDNYMIKNQVRNFLEQTYSEGTLIVAYEPMFNFYPAMSVREGDEWEKENIGENHLGKLETFTYTLESIDDDTYLIEGEGELAELSDPKPIDINGNKIVYHLNGDVTTSFELDAETGWVVNGEIIQSASGINDLTISALGGQEMAVPMKYKSTITFSKDGFNE</sequence>
<dbReference type="Proteomes" id="UP000683507">
    <property type="component" value="Chromosome"/>
</dbReference>
<evidence type="ECO:0000313" key="2">
    <source>
        <dbReference type="Proteomes" id="UP000683507"/>
    </source>
</evidence>
<accession>A0A916JMP4</accession>
<dbReference type="EMBL" id="OU015584">
    <property type="protein sequence ID" value="CAG5080689.1"/>
    <property type="molecule type" value="Genomic_DNA"/>
</dbReference>
<proteinExistence type="predicted"/>
<dbReference type="InterPro" id="IPR046230">
    <property type="entry name" value="DUF6263"/>
</dbReference>
<organism evidence="1 2">
    <name type="scientific">Parvicella tangerina</name>
    <dbReference type="NCBI Taxonomy" id="2829795"/>
    <lineage>
        <taxon>Bacteria</taxon>
        <taxon>Pseudomonadati</taxon>
        <taxon>Bacteroidota</taxon>
        <taxon>Flavobacteriia</taxon>
        <taxon>Flavobacteriales</taxon>
        <taxon>Parvicellaceae</taxon>
        <taxon>Parvicella</taxon>
    </lineage>
</organism>
<reference evidence="1" key="1">
    <citation type="submission" date="2021-04" db="EMBL/GenBank/DDBJ databases">
        <authorList>
            <person name="Rodrigo-Torres L."/>
            <person name="Arahal R. D."/>
            <person name="Lucena T."/>
        </authorList>
    </citation>
    <scope>NUCLEOTIDE SEQUENCE</scope>
    <source>
        <strain evidence="1">AS29M-1</strain>
    </source>
</reference>
<gene>
    <name evidence="1" type="ORF">CRYO30217_01419</name>
</gene>
<keyword evidence="2" id="KW-1185">Reference proteome</keyword>
<dbReference type="Pfam" id="PF19777">
    <property type="entry name" value="DUF6263"/>
    <property type="match status" value="1"/>
</dbReference>
<dbReference type="RefSeq" id="WP_258541621.1">
    <property type="nucleotide sequence ID" value="NZ_OU015584.1"/>
</dbReference>
<protein>
    <submittedName>
        <fullName evidence="1">Uncharacterized protein</fullName>
    </submittedName>
</protein>